<protein>
    <recommendedName>
        <fullName evidence="3">Zinc-hook domain-containing protein</fullName>
    </recommendedName>
</protein>
<gene>
    <name evidence="2" type="ORF">S12H4_61123</name>
</gene>
<feature type="coiled-coil region" evidence="1">
    <location>
        <begin position="7"/>
        <end position="48"/>
    </location>
</feature>
<evidence type="ECO:0000313" key="2">
    <source>
        <dbReference type="EMBL" id="GAJ18151.1"/>
    </source>
</evidence>
<accession>X1VP19</accession>
<reference evidence="2" key="1">
    <citation type="journal article" date="2014" name="Front. Microbiol.">
        <title>High frequency of phylogenetically diverse reductive dehalogenase-homologous genes in deep subseafloor sedimentary metagenomes.</title>
        <authorList>
            <person name="Kawai M."/>
            <person name="Futagami T."/>
            <person name="Toyoda A."/>
            <person name="Takaki Y."/>
            <person name="Nishi S."/>
            <person name="Hori S."/>
            <person name="Arai W."/>
            <person name="Tsubouchi T."/>
            <person name="Morono Y."/>
            <person name="Uchiyama I."/>
            <person name="Ito T."/>
            <person name="Fujiyama A."/>
            <person name="Inagaki F."/>
            <person name="Takami H."/>
        </authorList>
    </citation>
    <scope>NUCLEOTIDE SEQUENCE</scope>
    <source>
        <strain evidence="2">Expedition CK06-06</strain>
    </source>
</reference>
<keyword evidence="1" id="KW-0175">Coiled coil</keyword>
<comment type="caution">
    <text evidence="2">The sequence shown here is derived from an EMBL/GenBank/DDBJ whole genome shotgun (WGS) entry which is preliminary data.</text>
</comment>
<dbReference type="EMBL" id="BARW01040462">
    <property type="protein sequence ID" value="GAJ18151.1"/>
    <property type="molecule type" value="Genomic_DNA"/>
</dbReference>
<evidence type="ECO:0008006" key="3">
    <source>
        <dbReference type="Google" id="ProtNLM"/>
    </source>
</evidence>
<dbReference type="SUPFAM" id="SSF57997">
    <property type="entry name" value="Tropomyosin"/>
    <property type="match status" value="1"/>
</dbReference>
<name>X1VP19_9ZZZZ</name>
<dbReference type="AlphaFoldDB" id="X1VP19"/>
<evidence type="ECO:0000256" key="1">
    <source>
        <dbReference type="SAM" id="Coils"/>
    </source>
</evidence>
<sequence>MRFQQRVAEFERQHPDIEEELASIDRELESYKDQLDRFRSEMDGVQARLQDTSHNWTRHVKYGVEECFACGKPIKAEELRERQKGLEQRSSELGNEINSLQWRMEGRTKERTQLQQEWIQVRS</sequence>
<dbReference type="Gene3D" id="1.10.287.510">
    <property type="entry name" value="Helix hairpin bin"/>
    <property type="match status" value="1"/>
</dbReference>
<proteinExistence type="predicted"/>
<organism evidence="2">
    <name type="scientific">marine sediment metagenome</name>
    <dbReference type="NCBI Taxonomy" id="412755"/>
    <lineage>
        <taxon>unclassified sequences</taxon>
        <taxon>metagenomes</taxon>
        <taxon>ecological metagenomes</taxon>
    </lineage>
</organism>
<dbReference type="SUPFAM" id="SSF75712">
    <property type="entry name" value="Rad50 coiled-coil Zn hook"/>
    <property type="match status" value="1"/>
</dbReference>
<feature type="non-terminal residue" evidence="2">
    <location>
        <position position="123"/>
    </location>
</feature>